<comment type="caution">
    <text evidence="2">The sequence shown here is derived from an EMBL/GenBank/DDBJ whole genome shotgun (WGS) entry which is preliminary data.</text>
</comment>
<proteinExistence type="predicted"/>
<dbReference type="PANTHER" id="PTHR48079">
    <property type="entry name" value="PROTEIN YEEZ"/>
    <property type="match status" value="1"/>
</dbReference>
<sequence>MAETTRILVLGATGYIGGSALSELTKHNIDEPPRYTISALVRKPSQASKLPDAGVKPLIFKDLDDFEVIHAAAKDHDRTCAASLALILCQVVLAAASARHAGCARACIEGLGERSKSTGKATHYIHVRIVVVDLLQTSGASNVGDWPLTGDRIDTSIHSDVDEDIYEFEKTHPETLSPVRNVDLRVVELGERHGVKTYIVVPPLIFGPGTGLFTLGSGQVHQMMQLALKKKQAVMLGSGSGIWNRIHILDLSRLYYLLVRAILDHKSDLPRGKTGYYFAENGFQSWKSIAEKIGRAGKAVGAFETNQVTSIELQHAADVFFNGNVRDAEGVLGSNSRTKADRARRVLGWSPESGEEEFDSEIVKVVTAMYEETVKSG</sequence>
<dbReference type="Proteomes" id="UP000462212">
    <property type="component" value="Unassembled WGS sequence"/>
</dbReference>
<dbReference type="Gene3D" id="3.40.50.720">
    <property type="entry name" value="NAD(P)-binding Rossmann-like Domain"/>
    <property type="match status" value="2"/>
</dbReference>
<evidence type="ECO:0000313" key="3">
    <source>
        <dbReference type="Proteomes" id="UP000462212"/>
    </source>
</evidence>
<dbReference type="InterPro" id="IPR036291">
    <property type="entry name" value="NAD(P)-bd_dom_sf"/>
</dbReference>
<keyword evidence="3" id="KW-1185">Reference proteome</keyword>
<dbReference type="Pfam" id="PF05368">
    <property type="entry name" value="NmrA"/>
    <property type="match status" value="1"/>
</dbReference>
<accession>A0A8H8RXE4</accession>
<protein>
    <recommendedName>
        <fullName evidence="1">NmrA-like domain-containing protein</fullName>
    </recommendedName>
</protein>
<dbReference type="PANTHER" id="PTHR48079:SF6">
    <property type="entry name" value="NAD(P)-BINDING DOMAIN-CONTAINING PROTEIN-RELATED"/>
    <property type="match status" value="1"/>
</dbReference>
<reference evidence="2 3" key="1">
    <citation type="submission" date="2018-05" db="EMBL/GenBank/DDBJ databases">
        <title>Genome sequencing and assembly of the regulated plant pathogen Lachnellula willkommii and related sister species for the development of diagnostic species identification markers.</title>
        <authorList>
            <person name="Giroux E."/>
            <person name="Bilodeau G."/>
        </authorList>
    </citation>
    <scope>NUCLEOTIDE SEQUENCE [LARGE SCALE GENOMIC DNA]</scope>
    <source>
        <strain evidence="2 3">CBS 197.66</strain>
    </source>
</reference>
<organism evidence="2 3">
    <name type="scientific">Lachnellula subtilissima</name>
    <dbReference type="NCBI Taxonomy" id="602034"/>
    <lineage>
        <taxon>Eukaryota</taxon>
        <taxon>Fungi</taxon>
        <taxon>Dikarya</taxon>
        <taxon>Ascomycota</taxon>
        <taxon>Pezizomycotina</taxon>
        <taxon>Leotiomycetes</taxon>
        <taxon>Helotiales</taxon>
        <taxon>Lachnaceae</taxon>
        <taxon>Lachnellula</taxon>
    </lineage>
</organism>
<dbReference type="OrthoDB" id="10262413at2759"/>
<dbReference type="EMBL" id="QGMJ01000093">
    <property type="protein sequence ID" value="TVY42566.1"/>
    <property type="molecule type" value="Genomic_DNA"/>
</dbReference>
<evidence type="ECO:0000259" key="1">
    <source>
        <dbReference type="Pfam" id="PF05368"/>
    </source>
</evidence>
<dbReference type="AlphaFoldDB" id="A0A8H8RXE4"/>
<dbReference type="InterPro" id="IPR051783">
    <property type="entry name" value="NAD(P)-dependent_oxidoreduct"/>
</dbReference>
<dbReference type="GO" id="GO:0005737">
    <property type="term" value="C:cytoplasm"/>
    <property type="evidence" value="ECO:0007669"/>
    <property type="project" value="TreeGrafter"/>
</dbReference>
<name>A0A8H8RXE4_9HELO</name>
<evidence type="ECO:0000313" key="2">
    <source>
        <dbReference type="EMBL" id="TVY42566.1"/>
    </source>
</evidence>
<dbReference type="GO" id="GO:0004029">
    <property type="term" value="F:aldehyde dehydrogenase (NAD+) activity"/>
    <property type="evidence" value="ECO:0007669"/>
    <property type="project" value="TreeGrafter"/>
</dbReference>
<feature type="domain" description="NmrA-like" evidence="1">
    <location>
        <begin position="4"/>
        <end position="111"/>
    </location>
</feature>
<dbReference type="InterPro" id="IPR008030">
    <property type="entry name" value="NmrA-like"/>
</dbReference>
<gene>
    <name evidence="2" type="ORF">LSUB1_G001216</name>
</gene>
<dbReference type="SUPFAM" id="SSF51735">
    <property type="entry name" value="NAD(P)-binding Rossmann-fold domains"/>
    <property type="match status" value="1"/>
</dbReference>